<evidence type="ECO:0000313" key="2">
    <source>
        <dbReference type="Proteomes" id="UP001153678"/>
    </source>
</evidence>
<evidence type="ECO:0000313" key="1">
    <source>
        <dbReference type="EMBL" id="CAI2192742.1"/>
    </source>
</evidence>
<comment type="caution">
    <text evidence="1">The sequence shown here is derived from an EMBL/GenBank/DDBJ whole genome shotgun (WGS) entry which is preliminary data.</text>
</comment>
<dbReference type="Proteomes" id="UP001153678">
    <property type="component" value="Unassembled WGS sequence"/>
</dbReference>
<name>A0A9W4T4T8_9GLOM</name>
<dbReference type="AlphaFoldDB" id="A0A9W4T4T8"/>
<protein>
    <submittedName>
        <fullName evidence="1">8002_t:CDS:1</fullName>
    </submittedName>
</protein>
<gene>
    <name evidence="1" type="ORF">FWILDA_LOCUS15729</name>
</gene>
<proteinExistence type="predicted"/>
<accession>A0A9W4T4T8</accession>
<dbReference type="OrthoDB" id="2428276at2759"/>
<sequence length="174" mass="20231">MVTMVHVNKLVTPPYSTIPFYDGQEEPDSYYAKLRNINELARPLAVAGFNPLVRSNKIREKMTGRFHPVPVNNSYNANAPINNEAESLNWLQGKYWEVMVRINQDALRSLMNEKIFTIDTADTYEKRIKTYAQGIPYADVLSYLYNHMTQYMEMRLKQANPANLDAFFTNLRQI</sequence>
<reference evidence="1" key="1">
    <citation type="submission" date="2022-08" db="EMBL/GenBank/DDBJ databases">
        <authorList>
            <person name="Kallberg Y."/>
            <person name="Tangrot J."/>
            <person name="Rosling A."/>
        </authorList>
    </citation>
    <scope>NUCLEOTIDE SEQUENCE</scope>
    <source>
        <strain evidence="1">Wild A</strain>
    </source>
</reference>
<dbReference type="EMBL" id="CAMKVN010008681">
    <property type="protein sequence ID" value="CAI2192742.1"/>
    <property type="molecule type" value="Genomic_DNA"/>
</dbReference>
<organism evidence="1 2">
    <name type="scientific">Funneliformis geosporum</name>
    <dbReference type="NCBI Taxonomy" id="1117311"/>
    <lineage>
        <taxon>Eukaryota</taxon>
        <taxon>Fungi</taxon>
        <taxon>Fungi incertae sedis</taxon>
        <taxon>Mucoromycota</taxon>
        <taxon>Glomeromycotina</taxon>
        <taxon>Glomeromycetes</taxon>
        <taxon>Glomerales</taxon>
        <taxon>Glomeraceae</taxon>
        <taxon>Funneliformis</taxon>
    </lineage>
</organism>
<keyword evidence="2" id="KW-1185">Reference proteome</keyword>